<dbReference type="AlphaFoldDB" id="A0A934Q902"/>
<keyword evidence="3" id="KW-1185">Reference proteome</keyword>
<organism evidence="2 3">
    <name type="scientific">Leucobacter chromiisoli</name>
    <dbReference type="NCBI Taxonomy" id="2796471"/>
    <lineage>
        <taxon>Bacteria</taxon>
        <taxon>Bacillati</taxon>
        <taxon>Actinomycetota</taxon>
        <taxon>Actinomycetes</taxon>
        <taxon>Micrococcales</taxon>
        <taxon>Microbacteriaceae</taxon>
        <taxon>Leucobacter</taxon>
    </lineage>
</organism>
<dbReference type="InterPro" id="IPR001054">
    <property type="entry name" value="A/G_cyclase"/>
</dbReference>
<dbReference type="EMBL" id="JAEHOH010000010">
    <property type="protein sequence ID" value="MBK0419022.1"/>
    <property type="molecule type" value="Genomic_DNA"/>
</dbReference>
<evidence type="ECO:0000313" key="2">
    <source>
        <dbReference type="EMBL" id="MBK0419022.1"/>
    </source>
</evidence>
<proteinExistence type="predicted"/>
<reference evidence="2" key="1">
    <citation type="submission" date="2020-12" db="EMBL/GenBank/DDBJ databases">
        <title>Leucobacter sp. CAS1, isolated from Chromium sludge.</title>
        <authorList>
            <person name="Xu Z."/>
        </authorList>
    </citation>
    <scope>NUCLEOTIDE SEQUENCE</scope>
    <source>
        <strain evidence="2">CSA1</strain>
    </source>
</reference>
<evidence type="ECO:0000313" key="3">
    <source>
        <dbReference type="Proteomes" id="UP000608530"/>
    </source>
</evidence>
<dbReference type="SUPFAM" id="SSF55073">
    <property type="entry name" value="Nucleotide cyclase"/>
    <property type="match status" value="1"/>
</dbReference>
<dbReference type="PROSITE" id="PS50125">
    <property type="entry name" value="GUANYLATE_CYCLASE_2"/>
    <property type="match status" value="1"/>
</dbReference>
<feature type="domain" description="Guanylate cyclase" evidence="1">
    <location>
        <begin position="59"/>
        <end position="191"/>
    </location>
</feature>
<name>A0A934Q902_9MICO</name>
<dbReference type="Proteomes" id="UP000608530">
    <property type="component" value="Unassembled WGS sequence"/>
</dbReference>
<sequence>MANYTPSTFGDTVIRDFQARREGRNLSELYASAAPEAKALGHPAFEDLAVGERRTVPLAVAFLDLTDFTGRTFWDEETQVVDLAHAVLTGFIEVVLAYGGYPLGLRGDGLFAGFGPGNSQVDATMALGACAFALGAVESEVNPRLEYRSIHRVQARAGLDYGRITFVRTGSSGHSEVNPLGFAANFAAKCEKKANSWEIVVGEGLTSQLPGATSFVEHSDSPKTYQRDYERKKYHFYDYHWRQALPYLDDVALQLSGNPTSSIAIR</sequence>
<dbReference type="GO" id="GO:0009190">
    <property type="term" value="P:cyclic nucleotide biosynthetic process"/>
    <property type="evidence" value="ECO:0007669"/>
    <property type="project" value="InterPro"/>
</dbReference>
<protein>
    <submittedName>
        <fullName evidence="2">Adenylate/guanylate cyclase domain-containing protein</fullName>
    </submittedName>
</protein>
<accession>A0A934Q902</accession>
<dbReference type="Gene3D" id="3.30.70.1230">
    <property type="entry name" value="Nucleotide cyclase"/>
    <property type="match status" value="1"/>
</dbReference>
<evidence type="ECO:0000259" key="1">
    <source>
        <dbReference type="PROSITE" id="PS50125"/>
    </source>
</evidence>
<dbReference type="GO" id="GO:0035556">
    <property type="term" value="P:intracellular signal transduction"/>
    <property type="evidence" value="ECO:0007669"/>
    <property type="project" value="InterPro"/>
</dbReference>
<dbReference type="InterPro" id="IPR029787">
    <property type="entry name" value="Nucleotide_cyclase"/>
</dbReference>
<comment type="caution">
    <text evidence="2">The sequence shown here is derived from an EMBL/GenBank/DDBJ whole genome shotgun (WGS) entry which is preliminary data.</text>
</comment>
<dbReference type="GO" id="GO:0004016">
    <property type="term" value="F:adenylate cyclase activity"/>
    <property type="evidence" value="ECO:0007669"/>
    <property type="project" value="UniProtKB-ARBA"/>
</dbReference>
<gene>
    <name evidence="2" type="ORF">JD276_08235</name>
</gene>